<comment type="caution">
    <text evidence="2">The sequence shown here is derived from an EMBL/GenBank/DDBJ whole genome shotgun (WGS) entry which is preliminary data.</text>
</comment>
<keyword evidence="1" id="KW-0732">Signal</keyword>
<dbReference type="RefSeq" id="WP_306850624.1">
    <property type="nucleotide sequence ID" value="NZ_JAUSSK010000003.1"/>
</dbReference>
<sequence length="183" mass="19714">MKPCLSLATMSLVACLGFSSLALADVSEFKYLRDAIATNPILTTFQKVAKYAYPPEWDQIISRFAPVDGSCSAETSAKLAAMNKSDARRFVDEHSVLGHFVVRGSADPSVGKPVGVVLFFPMDFSKTIKEGETLNLTSLAKTPITVRIVNGEVFVGGYKVDWENSVNTDEGAIIAIDGCEALN</sequence>
<evidence type="ECO:0008006" key="4">
    <source>
        <dbReference type="Google" id="ProtNLM"/>
    </source>
</evidence>
<feature type="signal peptide" evidence="1">
    <location>
        <begin position="1"/>
        <end position="24"/>
    </location>
</feature>
<organism evidence="2 3">
    <name type="scientific">Luteibacter jiangsuensis</name>
    <dbReference type="NCBI Taxonomy" id="637577"/>
    <lineage>
        <taxon>Bacteria</taxon>
        <taxon>Pseudomonadati</taxon>
        <taxon>Pseudomonadota</taxon>
        <taxon>Gammaproteobacteria</taxon>
        <taxon>Lysobacterales</taxon>
        <taxon>Rhodanobacteraceae</taxon>
        <taxon>Luteibacter</taxon>
    </lineage>
</organism>
<dbReference type="PROSITE" id="PS51257">
    <property type="entry name" value="PROKAR_LIPOPROTEIN"/>
    <property type="match status" value="1"/>
</dbReference>
<dbReference type="Proteomes" id="UP001237737">
    <property type="component" value="Unassembled WGS sequence"/>
</dbReference>
<protein>
    <recommendedName>
        <fullName evidence="4">FAS1 domain-containing protein</fullName>
    </recommendedName>
</protein>
<evidence type="ECO:0000313" key="3">
    <source>
        <dbReference type="Proteomes" id="UP001237737"/>
    </source>
</evidence>
<evidence type="ECO:0000313" key="2">
    <source>
        <dbReference type="EMBL" id="MDQ0010545.1"/>
    </source>
</evidence>
<accession>A0ABT9SZV4</accession>
<name>A0ABT9SZV4_9GAMM</name>
<gene>
    <name evidence="2" type="ORF">J2T07_002735</name>
</gene>
<feature type="chain" id="PRO_5045881275" description="FAS1 domain-containing protein" evidence="1">
    <location>
        <begin position="25"/>
        <end position="183"/>
    </location>
</feature>
<keyword evidence="3" id="KW-1185">Reference proteome</keyword>
<reference evidence="2 3" key="1">
    <citation type="submission" date="2023-07" db="EMBL/GenBank/DDBJ databases">
        <title>Sorghum-associated microbial communities from plants grown in Nebraska, USA.</title>
        <authorList>
            <person name="Schachtman D."/>
        </authorList>
    </citation>
    <scope>NUCLEOTIDE SEQUENCE [LARGE SCALE GENOMIC DNA]</scope>
    <source>
        <strain evidence="2 3">CC60</strain>
    </source>
</reference>
<dbReference type="EMBL" id="JAUSSK010000003">
    <property type="protein sequence ID" value="MDQ0010545.1"/>
    <property type="molecule type" value="Genomic_DNA"/>
</dbReference>
<proteinExistence type="predicted"/>
<evidence type="ECO:0000256" key="1">
    <source>
        <dbReference type="SAM" id="SignalP"/>
    </source>
</evidence>